<gene>
    <name evidence="1" type="ORF">FNJ87_00430</name>
</gene>
<organism evidence="1 2">
    <name type="scientific">Nonlabens mediterrranea</name>
    <dbReference type="NCBI Taxonomy" id="1419947"/>
    <lineage>
        <taxon>Bacteria</taxon>
        <taxon>Pseudomonadati</taxon>
        <taxon>Bacteroidota</taxon>
        <taxon>Flavobacteriia</taxon>
        <taxon>Flavobacteriales</taxon>
        <taxon>Flavobacteriaceae</taxon>
        <taxon>Nonlabens</taxon>
    </lineage>
</organism>
<dbReference type="EMBL" id="JADKYU010000019">
    <property type="protein sequence ID" value="MBF4982868.1"/>
    <property type="molecule type" value="Genomic_DNA"/>
</dbReference>
<accession>A0ABS0A203</accession>
<name>A0ABS0A203_9FLAO</name>
<comment type="caution">
    <text evidence="1">The sequence shown here is derived from an EMBL/GenBank/DDBJ whole genome shotgun (WGS) entry which is preliminary data.</text>
</comment>
<dbReference type="Proteomes" id="UP001194729">
    <property type="component" value="Unassembled WGS sequence"/>
</dbReference>
<keyword evidence="2" id="KW-1185">Reference proteome</keyword>
<evidence type="ECO:0008006" key="3">
    <source>
        <dbReference type="Google" id="ProtNLM"/>
    </source>
</evidence>
<evidence type="ECO:0000313" key="1">
    <source>
        <dbReference type="EMBL" id="MBF4982868.1"/>
    </source>
</evidence>
<reference evidence="1 2" key="1">
    <citation type="submission" date="2020-11" db="EMBL/GenBank/DDBJ databases">
        <title>P. mediterranea TC4 genome.</title>
        <authorList>
            <person name="Molmeret M."/>
        </authorList>
    </citation>
    <scope>NUCLEOTIDE SEQUENCE [LARGE SCALE GENOMIC DNA]</scope>
    <source>
        <strain evidence="1 2">TC4</strain>
    </source>
</reference>
<sequence>MRIIILLVVSVMLTTNLCSGQSEFKKHFFTQINLSNYSGFQIERQSHLLNWERSSFTTFNIGLGYEYYQSRNWNISSSITIGWIKDVEKTKINDPNFNEGNQIVEELDSGSDVSFVLETRFIYNNLMGKRLSGYIAPTINFNLFDDVGNSSTNGVNLNTNYNFNESRTIRNRILRPSITGGLTYKYNSERKMTLSAFYTYSLTPLSFGEWEYTNSLGFQENGDWQLNGHQIGLSFQIFPFFKRKSN</sequence>
<evidence type="ECO:0000313" key="2">
    <source>
        <dbReference type="Proteomes" id="UP001194729"/>
    </source>
</evidence>
<protein>
    <recommendedName>
        <fullName evidence="3">Outer membrane protein beta-barrel domain-containing protein</fullName>
    </recommendedName>
</protein>
<proteinExistence type="predicted"/>